<dbReference type="SUPFAM" id="SSF46689">
    <property type="entry name" value="Homeodomain-like"/>
    <property type="match status" value="1"/>
</dbReference>
<evidence type="ECO:0000256" key="1">
    <source>
        <dbReference type="ARBA" id="ARBA00009964"/>
    </source>
</evidence>
<dbReference type="Proteomes" id="UP000466024">
    <property type="component" value="Unassembled WGS sequence"/>
</dbReference>
<keyword evidence="2" id="KW-0175">Coiled coil</keyword>
<keyword evidence="4" id="KW-1185">Reference proteome</keyword>
<dbReference type="GO" id="GO:0003677">
    <property type="term" value="F:DNA binding"/>
    <property type="evidence" value="ECO:0007669"/>
    <property type="project" value="InterPro"/>
</dbReference>
<evidence type="ECO:0000313" key="3">
    <source>
        <dbReference type="EMBL" id="KAA0016484.1"/>
    </source>
</evidence>
<reference evidence="3 4" key="1">
    <citation type="submission" date="2019-08" db="EMBL/GenBank/DDBJ databases">
        <title>Bioinformatics analysis of the strain L3 and L5.</title>
        <authorList>
            <person name="Li X."/>
        </authorList>
    </citation>
    <scope>NUCLEOTIDE SEQUENCE [LARGE SCALE GENOMIC DNA]</scope>
    <source>
        <strain evidence="3 4">L3</strain>
    </source>
</reference>
<dbReference type="InterPro" id="IPR002514">
    <property type="entry name" value="Transposase_8"/>
</dbReference>
<name>A0A640WB53_9GAMM</name>
<dbReference type="Pfam" id="PF01527">
    <property type="entry name" value="HTH_Tnp_1"/>
    <property type="match status" value="1"/>
</dbReference>
<comment type="caution">
    <text evidence="3">The sequence shown here is derived from an EMBL/GenBank/DDBJ whole genome shotgun (WGS) entry which is preliminary data.</text>
</comment>
<sequence>MARQAASMKKTRTRYSQDYKTEALALADRVGISAAARELGLQPSQLYQWRKAQQQQSASAREQALADENARLKRQLAEKSEELEIAKKAAVYFAKSLKRSTPSSISIVRHSASSG</sequence>
<proteinExistence type="inferred from homology"/>
<feature type="coiled-coil region" evidence="2">
    <location>
        <begin position="62"/>
        <end position="89"/>
    </location>
</feature>
<dbReference type="GO" id="GO:0006313">
    <property type="term" value="P:DNA transposition"/>
    <property type="evidence" value="ECO:0007669"/>
    <property type="project" value="InterPro"/>
</dbReference>
<dbReference type="AlphaFoldDB" id="A0A640WB53"/>
<evidence type="ECO:0000256" key="2">
    <source>
        <dbReference type="SAM" id="Coils"/>
    </source>
</evidence>
<evidence type="ECO:0000313" key="4">
    <source>
        <dbReference type="Proteomes" id="UP000466024"/>
    </source>
</evidence>
<dbReference type="GO" id="GO:0004803">
    <property type="term" value="F:transposase activity"/>
    <property type="evidence" value="ECO:0007669"/>
    <property type="project" value="InterPro"/>
</dbReference>
<organism evidence="3 4">
    <name type="scientific">Salinicola corii</name>
    <dbReference type="NCBI Taxonomy" id="2606937"/>
    <lineage>
        <taxon>Bacteria</taxon>
        <taxon>Pseudomonadati</taxon>
        <taxon>Pseudomonadota</taxon>
        <taxon>Gammaproteobacteria</taxon>
        <taxon>Oceanospirillales</taxon>
        <taxon>Halomonadaceae</taxon>
        <taxon>Salinicola</taxon>
    </lineage>
</organism>
<gene>
    <name evidence="3" type="ORF">F0A16_17345</name>
</gene>
<protein>
    <submittedName>
        <fullName evidence="3">Transposase</fullName>
    </submittedName>
</protein>
<dbReference type="InterPro" id="IPR009057">
    <property type="entry name" value="Homeodomain-like_sf"/>
</dbReference>
<accession>A0A640WB53</accession>
<dbReference type="EMBL" id="VTPX01000011">
    <property type="protein sequence ID" value="KAA0016484.1"/>
    <property type="molecule type" value="Genomic_DNA"/>
</dbReference>
<comment type="similarity">
    <text evidence="1">Belongs to the transposase 8 family.</text>
</comment>